<feature type="compositionally biased region" description="Basic and acidic residues" evidence="1">
    <location>
        <begin position="1"/>
        <end position="12"/>
    </location>
</feature>
<dbReference type="EMBL" id="ADNW02000011">
    <property type="protein sequence ID" value="EGD23799.1"/>
    <property type="molecule type" value="Genomic_DNA"/>
</dbReference>
<evidence type="ECO:0000313" key="2">
    <source>
        <dbReference type="EMBL" id="EGD23799.1"/>
    </source>
</evidence>
<dbReference type="HOGENOM" id="CLU_3295610_0_0_11"/>
<accession>E9T253</accession>
<reference evidence="2" key="1">
    <citation type="submission" date="2011-01" db="EMBL/GenBank/DDBJ databases">
        <authorList>
            <person name="Muzny D."/>
            <person name="Qin X."/>
            <person name="Buhay C."/>
            <person name="Dugan-Rocha S."/>
            <person name="Ding Y."/>
            <person name="Chen G."/>
            <person name="Hawes A."/>
            <person name="Holder M."/>
            <person name="Jhangiani S."/>
            <person name="Johnson A."/>
            <person name="Khan Z."/>
            <person name="Li Z."/>
            <person name="Liu W."/>
            <person name="Liu X."/>
            <person name="Perez L."/>
            <person name="Shen H."/>
            <person name="Wang Q."/>
            <person name="Watt J."/>
            <person name="Xi L."/>
            <person name="Xin Y."/>
            <person name="Zhou J."/>
            <person name="Deng J."/>
            <person name="Jiang H."/>
            <person name="Liu Y."/>
            <person name="Qu J."/>
            <person name="Song X.-Z."/>
            <person name="Zhang L."/>
            <person name="Villasana D."/>
            <person name="Johnson A."/>
            <person name="Liu J."/>
            <person name="Liyanage D."/>
            <person name="Lorensuhewa L."/>
            <person name="Robinson T."/>
            <person name="Song A."/>
            <person name="Song B.-B."/>
            <person name="Dinh H."/>
            <person name="Thornton R."/>
            <person name="Coyle M."/>
            <person name="Francisco L."/>
            <person name="Jackson L."/>
            <person name="Javaid M."/>
            <person name="Korchina V."/>
            <person name="Kovar C."/>
            <person name="Mata R."/>
            <person name="Mathew T."/>
            <person name="Ngo R."/>
            <person name="Nguyen L."/>
            <person name="Nguyen N."/>
            <person name="Okwuonu G."/>
            <person name="Ongeri F."/>
            <person name="Pham C."/>
            <person name="Simmons D."/>
            <person name="Wilczek-Boney K."/>
            <person name="Hale W."/>
            <person name="Jakkamsetti A."/>
            <person name="Pham P."/>
            <person name="Ruth R."/>
            <person name="San Lucas F."/>
            <person name="Warren J."/>
            <person name="Zhang J."/>
            <person name="Zhao Z."/>
            <person name="Zhou C."/>
            <person name="Zhu D."/>
            <person name="Lee S."/>
            <person name="Bess C."/>
            <person name="Blankenburg K."/>
            <person name="Forbes L."/>
            <person name="Fu Q."/>
            <person name="Gubbala S."/>
            <person name="Hirani K."/>
            <person name="Jayaseelan J.C."/>
            <person name="Lara F."/>
            <person name="Munidasa M."/>
            <person name="Palculict T."/>
            <person name="Patil S."/>
            <person name="Pu L.-L."/>
            <person name="Saada N."/>
            <person name="Tang L."/>
            <person name="Weissenberger G."/>
            <person name="Zhu Y."/>
            <person name="Hemphill L."/>
            <person name="Shang Y."/>
            <person name="Youmans B."/>
            <person name="Ayvaz T."/>
            <person name="Ross M."/>
            <person name="Santibanez J."/>
            <person name="Aqrawi P."/>
            <person name="Gross S."/>
            <person name="Joshi V."/>
            <person name="Fowler G."/>
            <person name="Nazareth L."/>
            <person name="Reid J."/>
            <person name="Worley K."/>
            <person name="Petrosino J."/>
            <person name="Highlander S."/>
            <person name="Gibbs R."/>
        </authorList>
    </citation>
    <scope>NUCLEOTIDE SEQUENCE [LARGE SCALE GENOMIC DNA]</scope>
    <source>
        <strain evidence="2">ATCC 33707</strain>
    </source>
</reference>
<keyword evidence="3" id="KW-1185">Reference proteome</keyword>
<dbReference type="Proteomes" id="UP000004245">
    <property type="component" value="Unassembled WGS sequence"/>
</dbReference>
<protein>
    <submittedName>
        <fullName evidence="2">Uncharacterized protein</fullName>
    </submittedName>
</protein>
<comment type="caution">
    <text evidence="2">The sequence shown here is derived from an EMBL/GenBank/DDBJ whole genome shotgun (WGS) entry which is preliminary data.</text>
</comment>
<sequence>MRTGDDACRNRAQENTFAELGRRIPTANAPATLHPDCPDE</sequence>
<proteinExistence type="predicted"/>
<evidence type="ECO:0000313" key="3">
    <source>
        <dbReference type="Proteomes" id="UP000004245"/>
    </source>
</evidence>
<feature type="region of interest" description="Disordered" evidence="1">
    <location>
        <begin position="1"/>
        <end position="40"/>
    </location>
</feature>
<organism evidence="2 3">
    <name type="scientific">Prescottella equi ATCC 33707</name>
    <dbReference type="NCBI Taxonomy" id="525370"/>
    <lineage>
        <taxon>Bacteria</taxon>
        <taxon>Bacillati</taxon>
        <taxon>Actinomycetota</taxon>
        <taxon>Actinomycetes</taxon>
        <taxon>Mycobacteriales</taxon>
        <taxon>Nocardiaceae</taxon>
        <taxon>Prescottella</taxon>
    </lineage>
</organism>
<gene>
    <name evidence="2" type="ORF">HMPREF0724_12630</name>
</gene>
<evidence type="ECO:0000256" key="1">
    <source>
        <dbReference type="SAM" id="MobiDB-lite"/>
    </source>
</evidence>
<dbReference type="AlphaFoldDB" id="E9T253"/>
<name>E9T253_RHOHA</name>